<proteinExistence type="predicted"/>
<organism evidence="2">
    <name type="scientific">Desertifilum tharense IPPAS B-1220</name>
    <dbReference type="NCBI Taxonomy" id="1781255"/>
    <lineage>
        <taxon>Bacteria</taxon>
        <taxon>Bacillati</taxon>
        <taxon>Cyanobacteriota</taxon>
        <taxon>Cyanophyceae</taxon>
        <taxon>Desertifilales</taxon>
        <taxon>Desertifilaceae</taxon>
        <taxon>Desertifilum</taxon>
    </lineage>
</organism>
<gene>
    <name evidence="2" type="ORF">BH720_06830</name>
</gene>
<reference evidence="2" key="1">
    <citation type="submission" date="2016-09" db="EMBL/GenBank/DDBJ databases">
        <title>Draft genome of thermotolerant cyanobacterium Desertifilum sp. strain IPPAS B-1220.</title>
        <authorList>
            <person name="Sinetova M.A."/>
            <person name="Bolakhan K."/>
            <person name="Zayadan B.K."/>
            <person name="Mironov K.S."/>
            <person name="Ustinova V."/>
            <person name="Kupriyanova E.V."/>
            <person name="Sidorov R.A."/>
            <person name="Skrypnik A.N."/>
            <person name="Gogoleva N.E."/>
            <person name="Gogolev Y.V."/>
            <person name="Los D.A."/>
        </authorList>
    </citation>
    <scope>NUCLEOTIDE SEQUENCE [LARGE SCALE GENOMIC DNA]</scope>
    <source>
        <strain evidence="2">IPPAS B-1220</strain>
    </source>
</reference>
<comment type="caution">
    <text evidence="2">The sequence shown here is derived from an EMBL/GenBank/DDBJ whole genome shotgun (WGS) entry which is preliminary data.</text>
</comment>
<feature type="region of interest" description="Disordered" evidence="1">
    <location>
        <begin position="113"/>
        <end position="151"/>
    </location>
</feature>
<dbReference type="AlphaFoldDB" id="A0A1E5QMT0"/>
<dbReference type="EMBL" id="MJGC01000042">
    <property type="protein sequence ID" value="OEJ75986.1"/>
    <property type="molecule type" value="Genomic_DNA"/>
</dbReference>
<accession>A0A1E5QMT0</accession>
<feature type="region of interest" description="Disordered" evidence="1">
    <location>
        <begin position="27"/>
        <end position="54"/>
    </location>
</feature>
<name>A0A1E5QMT0_9CYAN</name>
<feature type="compositionally biased region" description="Polar residues" evidence="1">
    <location>
        <begin position="137"/>
        <end position="146"/>
    </location>
</feature>
<feature type="compositionally biased region" description="Low complexity" evidence="1">
    <location>
        <begin position="27"/>
        <end position="39"/>
    </location>
</feature>
<dbReference type="RefSeq" id="WP_069966427.1">
    <property type="nucleotide sequence ID" value="NZ_CM124774.1"/>
</dbReference>
<protein>
    <submittedName>
        <fullName evidence="2">Uncharacterized protein</fullName>
    </submittedName>
</protein>
<sequence>MKTLEWILGGSAIALLLISCGENTATTEPAPSPVAEAVPSPAPAPTAQFPPSSELPAVRVQPNAAPAPTAPGLIQSTNPQERIAQISAGRSDPFNPIVTAAVVVPSTVNSARPIPQPAPLPGAIPPSAEGNPPTTPPNRNASTNPSPAAPLIAKVPPLPALETVPLPNLVAASSDLPALSGLVPLASESSLTSRANAVQVTGVMQYGNSFTAIVKAPDEKSDRYVVPGEFLSNGQIMVKRIEITPGGEPVVILEENGIETIRPVGTPKLAGNF</sequence>
<dbReference type="STRING" id="1781255.BH720_06830"/>
<dbReference type="PROSITE" id="PS51257">
    <property type="entry name" value="PROKAR_LIPOPROTEIN"/>
    <property type="match status" value="1"/>
</dbReference>
<feature type="compositionally biased region" description="Pro residues" evidence="1">
    <location>
        <begin position="114"/>
        <end position="124"/>
    </location>
</feature>
<evidence type="ECO:0000313" key="2">
    <source>
        <dbReference type="EMBL" id="OEJ75986.1"/>
    </source>
</evidence>
<evidence type="ECO:0000256" key="1">
    <source>
        <dbReference type="SAM" id="MobiDB-lite"/>
    </source>
</evidence>
<dbReference type="OrthoDB" id="529932at2"/>